<organism evidence="1 2">
    <name type="scientific">Tenacibaculum gallaicum</name>
    <dbReference type="NCBI Taxonomy" id="561505"/>
    <lineage>
        <taxon>Bacteria</taxon>
        <taxon>Pseudomonadati</taxon>
        <taxon>Bacteroidota</taxon>
        <taxon>Flavobacteriia</taxon>
        <taxon>Flavobacteriales</taxon>
        <taxon>Flavobacteriaceae</taxon>
        <taxon>Tenacibaculum</taxon>
    </lineage>
</organism>
<dbReference type="Proteomes" id="UP000256884">
    <property type="component" value="Unassembled WGS sequence"/>
</dbReference>
<keyword evidence="2" id="KW-1185">Reference proteome</keyword>
<dbReference type="PANTHER" id="PTHR36529">
    <property type="entry name" value="SLL1095 PROTEIN"/>
    <property type="match status" value="1"/>
</dbReference>
<accession>A0A3E0IBT7</accession>
<evidence type="ECO:0000313" key="2">
    <source>
        <dbReference type="Proteomes" id="UP000256884"/>
    </source>
</evidence>
<protein>
    <recommendedName>
        <fullName evidence="3">Glycosyltransferase A (GT-A) superfamily protein (DUF2064 family)</fullName>
    </recommendedName>
</protein>
<gene>
    <name evidence="1" type="ORF">C7448_101143</name>
</gene>
<evidence type="ECO:0000313" key="1">
    <source>
        <dbReference type="EMBL" id="REH56111.1"/>
    </source>
</evidence>
<reference evidence="1 2" key="1">
    <citation type="submission" date="2018-08" db="EMBL/GenBank/DDBJ databases">
        <title>Genomic Encyclopedia of Type Strains, Phase IV (KMG-IV): sequencing the most valuable type-strain genomes for metagenomic binning, comparative biology and taxonomic classification.</title>
        <authorList>
            <person name="Goeker M."/>
        </authorList>
    </citation>
    <scope>NUCLEOTIDE SEQUENCE [LARGE SCALE GENOMIC DNA]</scope>
    <source>
        <strain evidence="1 2">DSM 18841</strain>
    </source>
</reference>
<dbReference type="PANTHER" id="PTHR36529:SF1">
    <property type="entry name" value="GLYCOSYLTRANSFERASE"/>
    <property type="match status" value="1"/>
</dbReference>
<dbReference type="EMBL" id="QUNS01000001">
    <property type="protein sequence ID" value="REH56111.1"/>
    <property type="molecule type" value="Genomic_DNA"/>
</dbReference>
<name>A0A3E0IBT7_9FLAO</name>
<dbReference type="Gene3D" id="3.90.550.10">
    <property type="entry name" value="Spore Coat Polysaccharide Biosynthesis Protein SpsA, Chain A"/>
    <property type="match status" value="1"/>
</dbReference>
<dbReference type="Pfam" id="PF09837">
    <property type="entry name" value="DUF2064"/>
    <property type="match status" value="1"/>
</dbReference>
<comment type="caution">
    <text evidence="1">The sequence shown here is derived from an EMBL/GenBank/DDBJ whole genome shotgun (WGS) entry which is preliminary data.</text>
</comment>
<evidence type="ECO:0008006" key="3">
    <source>
        <dbReference type="Google" id="ProtNLM"/>
    </source>
</evidence>
<sequence>MLSIKNGANGYTKEKKYMNNQNEVSFRAQSRNLLLIFTRNPELGKVKTRLAKTIGEETALDIYKFLLEHTKRVTQNLTCDKAVYYSVKVRENDIWDATLYQKHLQEGNDLGIRMHNAFQQAFSNGYEKVIIIGSDLPDLTSEHINQAFQKLNSNGVVIGPAEDGGYYLLGMKKLHATVFQHKDWGTSTVRKDTLNDLQNESVHLLETLNDVDVFEDIKNNPIFNQFLN</sequence>
<dbReference type="InterPro" id="IPR029044">
    <property type="entry name" value="Nucleotide-diphossugar_trans"/>
</dbReference>
<dbReference type="NCBIfam" id="TIGR04282">
    <property type="entry name" value="glyco_like_cofC"/>
    <property type="match status" value="1"/>
</dbReference>
<dbReference type="InterPro" id="IPR018641">
    <property type="entry name" value="Trfase_1_rSAM/seldom-assoc"/>
</dbReference>
<proteinExistence type="predicted"/>
<dbReference type="AlphaFoldDB" id="A0A3E0IBT7"/>
<dbReference type="SUPFAM" id="SSF53448">
    <property type="entry name" value="Nucleotide-diphospho-sugar transferases"/>
    <property type="match status" value="1"/>
</dbReference>